<sequence length="206" mass="23029">MATQVYFESGNQAYFGIQPETGQKGGMILYSVFGENITSTHKYCKPGADTGPGISCHQPFEWVENRNYTLSTTFIGTWANGSTVWQGWCRDDVTQEKTDLGQYSVPKSYGLLSGQCSQFLEQFLHRSQVLEKPLVCTPEAGYSMWYPVFDKYGKSYTTNEYSYTPPGIFDYCEKQQGKPGTIVTAIPGQAGWNVESGTFTPLYPVD</sequence>
<dbReference type="EMBL" id="OZ004257">
    <property type="protein sequence ID" value="CAK7908539.1"/>
    <property type="molecule type" value="Genomic_DNA"/>
</dbReference>
<dbReference type="Proteomes" id="UP001497600">
    <property type="component" value="Chromosome E"/>
</dbReference>
<accession>A0ABP0EEU1</accession>
<name>A0ABP0EEU1_9ASCO</name>
<dbReference type="InterPro" id="IPR021862">
    <property type="entry name" value="DUF3472"/>
</dbReference>
<keyword evidence="2" id="KW-1185">Reference proteome</keyword>
<protein>
    <submittedName>
        <fullName evidence="1">Uncharacterized protein</fullName>
    </submittedName>
</protein>
<proteinExistence type="predicted"/>
<evidence type="ECO:0000313" key="2">
    <source>
        <dbReference type="Proteomes" id="UP001497600"/>
    </source>
</evidence>
<dbReference type="Pfam" id="PF11958">
    <property type="entry name" value="DUF3472"/>
    <property type="match status" value="1"/>
</dbReference>
<reference evidence="1 2" key="1">
    <citation type="submission" date="2024-01" db="EMBL/GenBank/DDBJ databases">
        <authorList>
            <consortium name="Genoscope - CEA"/>
            <person name="William W."/>
        </authorList>
    </citation>
    <scope>NUCLEOTIDE SEQUENCE [LARGE SCALE GENOMIC DNA]</scope>
    <source>
        <strain evidence="1 2">29B2s-10</strain>
    </source>
</reference>
<organism evidence="1 2">
    <name type="scientific">[Candida] anglica</name>
    <dbReference type="NCBI Taxonomy" id="148631"/>
    <lineage>
        <taxon>Eukaryota</taxon>
        <taxon>Fungi</taxon>
        <taxon>Dikarya</taxon>
        <taxon>Ascomycota</taxon>
        <taxon>Saccharomycotina</taxon>
        <taxon>Pichiomycetes</taxon>
        <taxon>Debaryomycetaceae</taxon>
        <taxon>Kurtzmaniella</taxon>
    </lineage>
</organism>
<evidence type="ECO:0000313" key="1">
    <source>
        <dbReference type="EMBL" id="CAK7908539.1"/>
    </source>
</evidence>
<gene>
    <name evidence="1" type="ORF">CAAN4_E10704</name>
</gene>